<comment type="similarity">
    <text evidence="2 10">Belongs to the RRP36 family.</text>
</comment>
<feature type="compositionally biased region" description="Basic and acidic residues" evidence="11">
    <location>
        <begin position="1"/>
        <end position="11"/>
    </location>
</feature>
<organism evidence="12 13">
    <name type="scientific">Friedmanniomyces simplex</name>
    <dbReference type="NCBI Taxonomy" id="329884"/>
    <lineage>
        <taxon>Eukaryota</taxon>
        <taxon>Fungi</taxon>
        <taxon>Dikarya</taxon>
        <taxon>Ascomycota</taxon>
        <taxon>Pezizomycotina</taxon>
        <taxon>Dothideomycetes</taxon>
        <taxon>Dothideomycetidae</taxon>
        <taxon>Mycosphaerellales</taxon>
        <taxon>Teratosphaeriaceae</taxon>
        <taxon>Friedmanniomyces</taxon>
    </lineage>
</organism>
<evidence type="ECO:0000256" key="2">
    <source>
        <dbReference type="ARBA" id="ARBA00009418"/>
    </source>
</evidence>
<feature type="region of interest" description="Disordered" evidence="11">
    <location>
        <begin position="307"/>
        <end position="338"/>
    </location>
</feature>
<keyword evidence="8 10" id="KW-0687">Ribonucleoprotein</keyword>
<dbReference type="GO" id="GO:0000462">
    <property type="term" value="P:maturation of SSU-rRNA from tricistronic rRNA transcript (SSU-rRNA, 5.8S rRNA, LSU-rRNA)"/>
    <property type="evidence" value="ECO:0007669"/>
    <property type="project" value="TreeGrafter"/>
</dbReference>
<keyword evidence="4 10" id="KW-0690">Ribosome biogenesis</keyword>
<accession>A0A4U0WWW2</accession>
<gene>
    <name evidence="12" type="ORF">B0A55_09236</name>
</gene>
<feature type="region of interest" description="Disordered" evidence="11">
    <location>
        <begin position="257"/>
        <end position="279"/>
    </location>
</feature>
<keyword evidence="6" id="KW-0175">Coiled coil</keyword>
<dbReference type="EMBL" id="NAJQ01000584">
    <property type="protein sequence ID" value="TKA67286.1"/>
    <property type="molecule type" value="Genomic_DNA"/>
</dbReference>
<sequence length="338" mass="38555">MAPARILERNVRAPQRTQEDDEDVSGGREYEDLAVGDEDGEDDEYGSEMENNHSEDEVVDGEDEDGLGGDVEQRISSISFGALKQAQDAVSRKRKRGSDEAPEQDDKLAALRKRLRQIKEQKAASTQVNPVASKTGGESDDSSDSDSAPSEEDLPSKSRTSKHAPAEQTSRHQVTRKRTVVDFPKRVIRDPRFDSLPHQPSTTNQPPNGTTDKAYSFLLDYQRTEIDDLKIAFKRTKSEDDRLTLRRKINSMENRLKAHAAKEREQAVRSAHRKEEKGRVLEGKKPYYLKEKEVKERALVEKFKGMKGREREKVVEKRRLKESQKEKRGMPRDRRLVG</sequence>
<comment type="subcellular location">
    <subcellularLocation>
        <location evidence="1 10">Nucleus</location>
        <location evidence="1 10">Nucleolus</location>
    </subcellularLocation>
</comment>
<dbReference type="GO" id="GO:0030686">
    <property type="term" value="C:90S preribosome"/>
    <property type="evidence" value="ECO:0007669"/>
    <property type="project" value="TreeGrafter"/>
</dbReference>
<evidence type="ECO:0000256" key="10">
    <source>
        <dbReference type="RuleBase" id="RU368027"/>
    </source>
</evidence>
<dbReference type="PANTHER" id="PTHR21738">
    <property type="entry name" value="RIBOSOMAL RNA PROCESSING PROTEIN 36 HOMOLOG"/>
    <property type="match status" value="1"/>
</dbReference>
<name>A0A4U0WWW2_9PEZI</name>
<comment type="subunit">
    <text evidence="3 10">Associates with 90S and pre-40S pre-ribosomal particles.</text>
</comment>
<evidence type="ECO:0000256" key="9">
    <source>
        <dbReference type="ARBA" id="ARBA00025053"/>
    </source>
</evidence>
<evidence type="ECO:0000256" key="7">
    <source>
        <dbReference type="ARBA" id="ARBA00023242"/>
    </source>
</evidence>
<feature type="compositionally biased region" description="Acidic residues" evidence="11">
    <location>
        <begin position="138"/>
        <end position="153"/>
    </location>
</feature>
<feature type="compositionally biased region" description="Polar residues" evidence="11">
    <location>
        <begin position="198"/>
        <end position="211"/>
    </location>
</feature>
<dbReference type="InterPro" id="IPR009292">
    <property type="entry name" value="RRP36"/>
</dbReference>
<dbReference type="AlphaFoldDB" id="A0A4U0WWW2"/>
<evidence type="ECO:0000256" key="4">
    <source>
        <dbReference type="ARBA" id="ARBA00022517"/>
    </source>
</evidence>
<evidence type="ECO:0000256" key="8">
    <source>
        <dbReference type="ARBA" id="ARBA00023274"/>
    </source>
</evidence>
<keyword evidence="13" id="KW-1185">Reference proteome</keyword>
<dbReference type="STRING" id="329884.A0A4U0WWW2"/>
<comment type="function">
    <text evidence="9 10">Component of the 90S pre-ribosome involved in the maturation of rRNAs. Required for early cleavages of the pre-RNAs in the 40S ribosomal subunit maturation pathway.</text>
</comment>
<protein>
    <recommendedName>
        <fullName evidence="10">rRNA biogenesis protein RRP36</fullName>
    </recommendedName>
</protein>
<feature type="compositionally biased region" description="Polar residues" evidence="11">
    <location>
        <begin position="123"/>
        <end position="132"/>
    </location>
</feature>
<dbReference type="PANTHER" id="PTHR21738:SF0">
    <property type="entry name" value="RIBOSOMAL RNA PROCESSING PROTEIN 36 HOMOLOG"/>
    <property type="match status" value="1"/>
</dbReference>
<reference evidence="12 13" key="1">
    <citation type="submission" date="2017-03" db="EMBL/GenBank/DDBJ databases">
        <title>Genomes of endolithic fungi from Antarctica.</title>
        <authorList>
            <person name="Coleine C."/>
            <person name="Masonjones S."/>
            <person name="Stajich J.E."/>
        </authorList>
    </citation>
    <scope>NUCLEOTIDE SEQUENCE [LARGE SCALE GENOMIC DNA]</scope>
    <source>
        <strain evidence="12 13">CCFEE 5184</strain>
    </source>
</reference>
<evidence type="ECO:0000256" key="3">
    <source>
        <dbReference type="ARBA" id="ARBA00011167"/>
    </source>
</evidence>
<keyword evidence="7 10" id="KW-0539">Nucleus</keyword>
<comment type="caution">
    <text evidence="12">The sequence shown here is derived from an EMBL/GenBank/DDBJ whole genome shotgun (WGS) entry which is preliminary data.</text>
</comment>
<evidence type="ECO:0000256" key="6">
    <source>
        <dbReference type="ARBA" id="ARBA00023054"/>
    </source>
</evidence>
<dbReference type="Pfam" id="PF06102">
    <property type="entry name" value="RRP36"/>
    <property type="match status" value="1"/>
</dbReference>
<feature type="compositionally biased region" description="Acidic residues" evidence="11">
    <location>
        <begin position="57"/>
        <end position="67"/>
    </location>
</feature>
<evidence type="ECO:0000256" key="1">
    <source>
        <dbReference type="ARBA" id="ARBA00004604"/>
    </source>
</evidence>
<evidence type="ECO:0000256" key="11">
    <source>
        <dbReference type="SAM" id="MobiDB-lite"/>
    </source>
</evidence>
<feature type="compositionally biased region" description="Basic and acidic residues" evidence="11">
    <location>
        <begin position="179"/>
        <end position="195"/>
    </location>
</feature>
<dbReference type="Proteomes" id="UP000309340">
    <property type="component" value="Unassembled WGS sequence"/>
</dbReference>
<proteinExistence type="inferred from homology"/>
<evidence type="ECO:0000313" key="13">
    <source>
        <dbReference type="Proteomes" id="UP000309340"/>
    </source>
</evidence>
<keyword evidence="5 10" id="KW-0698">rRNA processing</keyword>
<feature type="compositionally biased region" description="Acidic residues" evidence="11">
    <location>
        <begin position="32"/>
        <end position="47"/>
    </location>
</feature>
<evidence type="ECO:0000313" key="12">
    <source>
        <dbReference type="EMBL" id="TKA67286.1"/>
    </source>
</evidence>
<feature type="region of interest" description="Disordered" evidence="11">
    <location>
        <begin position="1"/>
        <end position="211"/>
    </location>
</feature>
<dbReference type="GO" id="GO:0005730">
    <property type="term" value="C:nucleolus"/>
    <property type="evidence" value="ECO:0007669"/>
    <property type="project" value="UniProtKB-SubCell"/>
</dbReference>
<evidence type="ECO:0000256" key="5">
    <source>
        <dbReference type="ARBA" id="ARBA00022552"/>
    </source>
</evidence>
<dbReference type="OrthoDB" id="448446at2759"/>